<proteinExistence type="predicted"/>
<protein>
    <submittedName>
        <fullName evidence="5">1-acyl-sn-glycerol-3-phosphate acyltransferase</fullName>
    </submittedName>
</protein>
<sequence length="253" mass="27442">MGVAFSKVTEPGIHRSFAYRAAAATALSPMRVLTRSDWRGLENLPDSGCVVAVNHISYIDPFAVAQMLYDNGHPPFFLAKDGLFRLPVLGRWLAATGQVPVYRGTGKAISAYTDAVAAVRAGKTIVVMPESTITQDPDLWPMRAKTGVVRIALATGCPLVPLGQWGAQELMPRGTKRLRPWPRRTMQMSVGPAVDLSDFSGDTVDHDSLVVAGDRVMDAITAQVAVLRGDPPPQGRWDRARGRRVVTRAEESP</sequence>
<evidence type="ECO:0000256" key="2">
    <source>
        <dbReference type="ARBA" id="ARBA00023315"/>
    </source>
</evidence>
<feature type="domain" description="Phospholipid/glycerol acyltransferase" evidence="4">
    <location>
        <begin position="49"/>
        <end position="167"/>
    </location>
</feature>
<dbReference type="PANTHER" id="PTHR10434">
    <property type="entry name" value="1-ACYL-SN-GLYCEROL-3-PHOSPHATE ACYLTRANSFERASE"/>
    <property type="match status" value="1"/>
</dbReference>
<evidence type="ECO:0000313" key="6">
    <source>
        <dbReference type="Proteomes" id="UP001157126"/>
    </source>
</evidence>
<keyword evidence="2 5" id="KW-0012">Acyltransferase</keyword>
<evidence type="ECO:0000256" key="1">
    <source>
        <dbReference type="ARBA" id="ARBA00022679"/>
    </source>
</evidence>
<dbReference type="SUPFAM" id="SSF69593">
    <property type="entry name" value="Glycerol-3-phosphate (1)-acyltransferase"/>
    <property type="match status" value="1"/>
</dbReference>
<name>A0ABQ6IR83_9MICO</name>
<dbReference type="Pfam" id="PF01553">
    <property type="entry name" value="Acyltransferase"/>
    <property type="match status" value="1"/>
</dbReference>
<evidence type="ECO:0000313" key="5">
    <source>
        <dbReference type="EMBL" id="GMA40419.1"/>
    </source>
</evidence>
<comment type="caution">
    <text evidence="5">The sequence shown here is derived from an EMBL/GenBank/DDBJ whole genome shotgun (WGS) entry which is preliminary data.</text>
</comment>
<dbReference type="GO" id="GO:0016746">
    <property type="term" value="F:acyltransferase activity"/>
    <property type="evidence" value="ECO:0007669"/>
    <property type="project" value="UniProtKB-KW"/>
</dbReference>
<evidence type="ECO:0000256" key="3">
    <source>
        <dbReference type="SAM" id="MobiDB-lite"/>
    </source>
</evidence>
<keyword evidence="1" id="KW-0808">Transferase</keyword>
<feature type="region of interest" description="Disordered" evidence="3">
    <location>
        <begin position="230"/>
        <end position="253"/>
    </location>
</feature>
<evidence type="ECO:0000259" key="4">
    <source>
        <dbReference type="SMART" id="SM00563"/>
    </source>
</evidence>
<accession>A0ABQ6IR83</accession>
<dbReference type="Proteomes" id="UP001157126">
    <property type="component" value="Unassembled WGS sequence"/>
</dbReference>
<dbReference type="InterPro" id="IPR002123">
    <property type="entry name" value="Plipid/glycerol_acylTrfase"/>
</dbReference>
<dbReference type="EMBL" id="BSUO01000001">
    <property type="protein sequence ID" value="GMA40419.1"/>
    <property type="molecule type" value="Genomic_DNA"/>
</dbReference>
<dbReference type="CDD" id="cd07989">
    <property type="entry name" value="LPLAT_AGPAT-like"/>
    <property type="match status" value="1"/>
</dbReference>
<dbReference type="SMART" id="SM00563">
    <property type="entry name" value="PlsC"/>
    <property type="match status" value="1"/>
</dbReference>
<reference evidence="6" key="1">
    <citation type="journal article" date="2019" name="Int. J. Syst. Evol. Microbiol.">
        <title>The Global Catalogue of Microorganisms (GCM) 10K type strain sequencing project: providing services to taxonomists for standard genome sequencing and annotation.</title>
        <authorList>
            <consortium name="The Broad Institute Genomics Platform"/>
            <consortium name="The Broad Institute Genome Sequencing Center for Infectious Disease"/>
            <person name="Wu L."/>
            <person name="Ma J."/>
        </authorList>
    </citation>
    <scope>NUCLEOTIDE SEQUENCE [LARGE SCALE GENOMIC DNA]</scope>
    <source>
        <strain evidence="6">NBRC 113072</strain>
    </source>
</reference>
<dbReference type="PANTHER" id="PTHR10434:SF55">
    <property type="entry name" value="POSSIBLE ACYLTRANSFERASE"/>
    <property type="match status" value="1"/>
</dbReference>
<keyword evidence="6" id="KW-1185">Reference proteome</keyword>
<organism evidence="5 6">
    <name type="scientific">Mobilicoccus caccae</name>
    <dbReference type="NCBI Taxonomy" id="1859295"/>
    <lineage>
        <taxon>Bacteria</taxon>
        <taxon>Bacillati</taxon>
        <taxon>Actinomycetota</taxon>
        <taxon>Actinomycetes</taxon>
        <taxon>Micrococcales</taxon>
        <taxon>Dermatophilaceae</taxon>
        <taxon>Mobilicoccus</taxon>
    </lineage>
</organism>
<gene>
    <name evidence="5" type="ORF">GCM10025883_24640</name>
</gene>